<dbReference type="CDD" id="cd08182">
    <property type="entry name" value="HEPD"/>
    <property type="match status" value="1"/>
</dbReference>
<dbReference type="Gene3D" id="1.20.1090.10">
    <property type="entry name" value="Dehydroquinate synthase-like - alpha domain"/>
    <property type="match status" value="1"/>
</dbReference>
<dbReference type="PANTHER" id="PTHR11496:SF103">
    <property type="entry name" value="DEHYDROGENASE, PUTATIVE-RELATED"/>
    <property type="match status" value="1"/>
</dbReference>
<protein>
    <submittedName>
        <fullName evidence="4">Phosphonoacetaldehyde reductase</fullName>
    </submittedName>
</protein>
<dbReference type="GO" id="GO:0017000">
    <property type="term" value="P:antibiotic biosynthetic process"/>
    <property type="evidence" value="ECO:0007669"/>
    <property type="project" value="InterPro"/>
</dbReference>
<gene>
    <name evidence="4" type="ORF">NZH93_13240</name>
</gene>
<dbReference type="Pfam" id="PF25137">
    <property type="entry name" value="ADH_Fe_C"/>
    <property type="match status" value="1"/>
</dbReference>
<evidence type="ECO:0000313" key="5">
    <source>
        <dbReference type="Proteomes" id="UP001141259"/>
    </source>
</evidence>
<dbReference type="AlphaFoldDB" id="A0A9X3A1B5"/>
<dbReference type="EMBL" id="JANYMP010000005">
    <property type="protein sequence ID" value="MCS7477823.1"/>
    <property type="molecule type" value="Genomic_DNA"/>
</dbReference>
<reference evidence="4" key="1">
    <citation type="submission" date="2022-08" db="EMBL/GenBank/DDBJ databases">
        <authorList>
            <person name="Tistechok S."/>
            <person name="Samborskyy M."/>
            <person name="Roman I."/>
        </authorList>
    </citation>
    <scope>NUCLEOTIDE SEQUENCE</scope>
    <source>
        <strain evidence="4">DSM 103496</strain>
    </source>
</reference>
<dbReference type="Gene3D" id="3.40.50.1970">
    <property type="match status" value="1"/>
</dbReference>
<evidence type="ECO:0000259" key="3">
    <source>
        <dbReference type="Pfam" id="PF25137"/>
    </source>
</evidence>
<dbReference type="GO" id="GO:0004022">
    <property type="term" value="F:alcohol dehydrogenase (NAD+) activity"/>
    <property type="evidence" value="ECO:0007669"/>
    <property type="project" value="TreeGrafter"/>
</dbReference>
<feature type="domain" description="Fe-containing alcohol dehydrogenase-like C-terminal" evidence="3">
    <location>
        <begin position="182"/>
        <end position="372"/>
    </location>
</feature>
<name>A0A9X3A1B5_9PSEU</name>
<dbReference type="InterPro" id="IPR001670">
    <property type="entry name" value="ADH_Fe/GldA"/>
</dbReference>
<accession>A0A9X3A1B5</accession>
<dbReference type="SUPFAM" id="SSF56796">
    <property type="entry name" value="Dehydroquinate synthase-like"/>
    <property type="match status" value="1"/>
</dbReference>
<keyword evidence="1" id="KW-0560">Oxidoreductase</keyword>
<dbReference type="GO" id="GO:0046872">
    <property type="term" value="F:metal ion binding"/>
    <property type="evidence" value="ECO:0007669"/>
    <property type="project" value="InterPro"/>
</dbReference>
<dbReference type="InterPro" id="IPR035873">
    <property type="entry name" value="PhpC"/>
</dbReference>
<sequence>MTAGNVRELEVVRGPGVAATLPAVLDRLGARRVLVVATDRALRRTGATRWLARYPHRHFADVVPNPQITDVVRGAGVVERYAPDVVVGVGGGSALDTAKAVRLLPPSRGEAERVLGGVAPVRPGQPPKLVLVPTTAGSGSEVTTFATIYVGTRKFSLDHPLVKADVALVDPTLTYTCPPALTAHCALDATAHAIESWWSVSASPASRDLARQALSRLVPVLRAGVGEMTESRRGALCDAAVLAGQAIDLTRTTAAHAFAYPTTAHFGVPHGLACALHLVWLLPLTLGALGDGTGRSTVDVQDIGRVLGVRTSADSGTALARLMSGAACPTRLGEVGVRAGDLELIVDDALGNDRTRNHPIALDRRVVLGALRSRL</sequence>
<comment type="caution">
    <text evidence="4">The sequence shown here is derived from an EMBL/GenBank/DDBJ whole genome shotgun (WGS) entry which is preliminary data.</text>
</comment>
<dbReference type="Proteomes" id="UP001141259">
    <property type="component" value="Unassembled WGS sequence"/>
</dbReference>
<dbReference type="Pfam" id="PF00465">
    <property type="entry name" value="Fe-ADH"/>
    <property type="match status" value="1"/>
</dbReference>
<evidence type="ECO:0000313" key="4">
    <source>
        <dbReference type="EMBL" id="MCS7477823.1"/>
    </source>
</evidence>
<dbReference type="InterPro" id="IPR039697">
    <property type="entry name" value="Alcohol_dehydrogenase_Fe"/>
</dbReference>
<dbReference type="InterPro" id="IPR056798">
    <property type="entry name" value="ADH_Fe_C"/>
</dbReference>
<proteinExistence type="predicted"/>
<dbReference type="RefSeq" id="WP_259623332.1">
    <property type="nucleotide sequence ID" value="NZ_JANYMP010000005.1"/>
</dbReference>
<keyword evidence="5" id="KW-1185">Reference proteome</keyword>
<evidence type="ECO:0000256" key="1">
    <source>
        <dbReference type="ARBA" id="ARBA00023002"/>
    </source>
</evidence>
<evidence type="ECO:0000259" key="2">
    <source>
        <dbReference type="Pfam" id="PF00465"/>
    </source>
</evidence>
<organism evidence="4 5">
    <name type="scientific">Umezawaea endophytica</name>
    <dbReference type="NCBI Taxonomy" id="1654476"/>
    <lineage>
        <taxon>Bacteria</taxon>
        <taxon>Bacillati</taxon>
        <taxon>Actinomycetota</taxon>
        <taxon>Actinomycetes</taxon>
        <taxon>Pseudonocardiales</taxon>
        <taxon>Pseudonocardiaceae</taxon>
        <taxon>Umezawaea</taxon>
    </lineage>
</organism>
<feature type="domain" description="Alcohol dehydrogenase iron-type/glycerol dehydrogenase GldA" evidence="2">
    <location>
        <begin position="11"/>
        <end position="171"/>
    </location>
</feature>
<dbReference type="PANTHER" id="PTHR11496">
    <property type="entry name" value="ALCOHOL DEHYDROGENASE"/>
    <property type="match status" value="1"/>
</dbReference>